<reference evidence="4 5" key="1">
    <citation type="submission" date="2017-08" db="EMBL/GenBank/DDBJ databases">
        <title>Acidophilic green algal genome provides insights into adaptation to an acidic environment.</title>
        <authorList>
            <person name="Hirooka S."/>
            <person name="Hirose Y."/>
            <person name="Kanesaki Y."/>
            <person name="Higuchi S."/>
            <person name="Fujiwara T."/>
            <person name="Onuma R."/>
            <person name="Era A."/>
            <person name="Ohbayashi R."/>
            <person name="Uzuka A."/>
            <person name="Nozaki H."/>
            <person name="Yoshikawa H."/>
            <person name="Miyagishima S.Y."/>
        </authorList>
    </citation>
    <scope>NUCLEOTIDE SEQUENCE [LARGE SCALE GENOMIC DNA]</scope>
    <source>
        <strain evidence="4 5">NIES-2499</strain>
    </source>
</reference>
<accession>A0A250WTU5</accession>
<feature type="region of interest" description="Disordered" evidence="2">
    <location>
        <begin position="1027"/>
        <end position="1050"/>
    </location>
</feature>
<protein>
    <recommendedName>
        <fullName evidence="3">Magnesium transporter MgtE intracellular domain-containing protein</fullName>
    </recommendedName>
</protein>
<dbReference type="InterPro" id="IPR038076">
    <property type="entry name" value="MgtE_N_sf"/>
</dbReference>
<feature type="compositionally biased region" description="Basic and acidic residues" evidence="2">
    <location>
        <begin position="28"/>
        <end position="45"/>
    </location>
</feature>
<feature type="region of interest" description="Disordered" evidence="2">
    <location>
        <begin position="138"/>
        <end position="161"/>
    </location>
</feature>
<keyword evidence="1" id="KW-0175">Coiled coil</keyword>
<evidence type="ECO:0000313" key="5">
    <source>
        <dbReference type="Proteomes" id="UP000232323"/>
    </source>
</evidence>
<dbReference type="Proteomes" id="UP000232323">
    <property type="component" value="Unassembled WGS sequence"/>
</dbReference>
<dbReference type="InterPro" id="IPR006668">
    <property type="entry name" value="Mg_transptr_MgtE_intracell_dom"/>
</dbReference>
<dbReference type="EMBL" id="BEGY01000006">
    <property type="protein sequence ID" value="GAX74225.1"/>
    <property type="molecule type" value="Genomic_DNA"/>
</dbReference>
<feature type="region of interest" description="Disordered" evidence="2">
    <location>
        <begin position="17"/>
        <end position="81"/>
    </location>
</feature>
<sequence length="1826" mass="200113">MSDNLYLLMPYTNDKRHDELALMPLARNDSKERKEKSVSKGDDPAAQKQGMQASHPQHPYYTGSVMSTSNRGLPMPQPKRLNPVATSHIELDLPAQLPRLDRVSSSNVQSWSLAPEEKHNSPSKPLVTNISMDVRQERNSTKGRVTHVSDEAHGPSLSGVPITTKQVSGGGGTNSQVLPPVSSMAANGQQAVTHVGFLARKGGMELNGNSKAVFESFVAHTFDPEGTAGVSGFDVGASSTNRGIGRKTLLVRIPAVFEGLAAEVPGQTLDQAGNACMIVLPSDKPSTRAEALAVENLLIDLWKVPDQSSHQAAIWRGHTLSTLCSDALSAIGEVLRSDRLGQRPLSLSWYYRLMSRDGGKMGGLSAGMHRSADGKGGSYAEADQQLATEAGGPQAPSHLNLGKGVPDLSHLSMRAANLCLSSAMLMADLVRQVEVQCGERGRVLSYVWNACMASHEMMVQELKRDVARLSLKNQELSEQTVSLRQLSTEVDFLRREAGRFRAAANKSSREADKLIVENLVVTGQLDEALSTSHHLTDFLTRQLVRLRWKHAFHLIGSRVKVLLVSSGGLPTGNSPIAVLAKARMVVRLQAAVIAAERRKRLFGLRRSKEEYTQPTTFTEVVKTSLAIPQHEVWLGSANNVEEVKARISKLQPEVQVMVLNLVPTDIRWKVFESMDSLRRAQMAALMSQEMCEEARHALGADAWSTAISTIRDTPELASRYLSSMDVREAMLEMSRWSDDQRVTVYHQMDSQGYHEQAARILRQLPTEQRKTVVLKANTKSIARIIQSLNVERMVDCLEGLHDLREAQILEQVAPEKTAALLQTLNPQVAAKKLMFMDNQEARYKAVAQLAPKFGATVVVCMDEEAKEILVEKKALQESMAILHPDLCPESSMDLSAAMKPIEPTAAALSTAHSSSSEQLGAAANSVLSTNGAEAEEDRASVHEGTATLLAMDTAASENILAHLAFSQKADILARVDPSRVNEILKLMESSEALLLLSSMSEVSQKVVTEEMSAEERLRLMQVLKTADADAEDAGKKKKKGKKSKDKRGTITFQAETKAGFAEALELAADRALVEEEDEEGDEVSPDLQPIQEEEPPEQPVKLSSPSMRYAGSTLRRNAPVGLPSSSSARYVPGNDTPKGSKAAVGGGQFSKKLLNSKTTTSGHLGRITDSGEGTLSGTRSKRFEGDLVEEVIWREYRASDSGSQQEGEDKDQQVAPTLSSKATKGPGPSAKGSKVTKSDEASRHAARGAMKIAIMSTPEGANEVKVAKERLAAVDHAWDMSLSADGLSGGDGNGKLGKLPKNQRLKDAMSQHRNARPKPKGWLLSVVEQVYKDGENLVKKLGRAEVIRKQSIPEIVFAYFFNKYGQKSVVNENVGSMVNTLTAFKAQDLRLEIFARFLSEEWDFPTFLDFLSALSAAIMPSSRTPAIEWPTKDGDKPGPTGEQQYAYLDTYKAISIADGILGHRVQAARKKFNEFIKNASVPVDDPEAEKTVRRDQRFAGEVMPERFYRLPRVTFLILLCKEMTRINTAIAKIAETKFLKLDVQRLGQMPVTELPSYLASLLPPGSSLQDVQRQFIAFAESHDKDVPASEVQVENVEKVGKESFIEATVHSMPIREYFKMTQLVPPRPDDDMTEADSNKRVFGGIVRRHAGLLMPRLHQWLREDGSDAALSQLLIALSKAAGGDAKFKAYLNLLTGIIGVKVQALVEASGSEKGIKDFSSIEHGLCKLEDMVVLMLQNTPYLMAREPSAVLDAIKRLPPNSRIHQVASDIKVFKQVRTQPLLLQHPLTCLLCWMGWSKKVTASQVVREKQFLLLISRCIILQVLGD</sequence>
<evidence type="ECO:0000259" key="3">
    <source>
        <dbReference type="Pfam" id="PF03448"/>
    </source>
</evidence>
<feature type="compositionally biased region" description="Polar residues" evidence="2">
    <location>
        <begin position="1153"/>
        <end position="1162"/>
    </location>
</feature>
<proteinExistence type="predicted"/>
<dbReference type="OrthoDB" id="541336at2759"/>
<dbReference type="STRING" id="1157962.A0A250WTU5"/>
<feature type="compositionally biased region" description="Acidic residues" evidence="2">
    <location>
        <begin position="1074"/>
        <end position="1084"/>
    </location>
</feature>
<gene>
    <name evidence="4" type="ORF">CEUSTIGMA_g1674.t1</name>
</gene>
<feature type="region of interest" description="Disordered" evidence="2">
    <location>
        <begin position="1198"/>
        <end position="1244"/>
    </location>
</feature>
<evidence type="ECO:0000256" key="1">
    <source>
        <dbReference type="SAM" id="Coils"/>
    </source>
</evidence>
<comment type="caution">
    <text evidence="4">The sequence shown here is derived from an EMBL/GenBank/DDBJ whole genome shotgun (WGS) entry which is preliminary data.</text>
</comment>
<evidence type="ECO:0000256" key="2">
    <source>
        <dbReference type="SAM" id="MobiDB-lite"/>
    </source>
</evidence>
<feature type="coiled-coil region" evidence="1">
    <location>
        <begin position="452"/>
        <end position="496"/>
    </location>
</feature>
<keyword evidence="5" id="KW-1185">Reference proteome</keyword>
<name>A0A250WTU5_9CHLO</name>
<feature type="domain" description="Magnesium transporter MgtE intracellular" evidence="3">
    <location>
        <begin position="731"/>
        <end position="824"/>
    </location>
</feature>
<dbReference type="SUPFAM" id="SSF158791">
    <property type="entry name" value="MgtE N-terminal domain-like"/>
    <property type="match status" value="1"/>
</dbReference>
<dbReference type="Gene3D" id="1.25.60.10">
    <property type="entry name" value="MgtE N-terminal domain-like"/>
    <property type="match status" value="1"/>
</dbReference>
<organism evidence="4 5">
    <name type="scientific">Chlamydomonas eustigma</name>
    <dbReference type="NCBI Taxonomy" id="1157962"/>
    <lineage>
        <taxon>Eukaryota</taxon>
        <taxon>Viridiplantae</taxon>
        <taxon>Chlorophyta</taxon>
        <taxon>core chlorophytes</taxon>
        <taxon>Chlorophyceae</taxon>
        <taxon>CS clade</taxon>
        <taxon>Chlamydomonadales</taxon>
        <taxon>Chlamydomonadaceae</taxon>
        <taxon>Chlamydomonas</taxon>
    </lineage>
</organism>
<feature type="compositionally biased region" description="Basic residues" evidence="2">
    <location>
        <begin position="1035"/>
        <end position="1045"/>
    </location>
</feature>
<evidence type="ECO:0000313" key="4">
    <source>
        <dbReference type="EMBL" id="GAX74225.1"/>
    </source>
</evidence>
<dbReference type="Pfam" id="PF03448">
    <property type="entry name" value="MgtE_N"/>
    <property type="match status" value="1"/>
</dbReference>
<feature type="region of interest" description="Disordered" evidence="2">
    <location>
        <begin position="1073"/>
        <end position="1181"/>
    </location>
</feature>